<reference evidence="2 3" key="1">
    <citation type="submission" date="2017-08" db="EMBL/GenBank/DDBJ databases">
        <title>Fine stratification of microbial communities through a metagenomic profile of the photic zone.</title>
        <authorList>
            <person name="Haro-Moreno J.M."/>
            <person name="Lopez-Perez M."/>
            <person name="De La Torre J."/>
            <person name="Picazo A."/>
            <person name="Camacho A."/>
            <person name="Rodriguez-Valera F."/>
        </authorList>
    </citation>
    <scope>NUCLEOTIDE SEQUENCE [LARGE SCALE GENOMIC DNA]</scope>
    <source>
        <strain evidence="2">MED-G28</strain>
    </source>
</reference>
<comment type="caution">
    <text evidence="2">The sequence shown here is derived from an EMBL/GenBank/DDBJ whole genome shotgun (WGS) entry which is preliminary data.</text>
</comment>
<evidence type="ECO:0000259" key="1">
    <source>
        <dbReference type="Pfam" id="PF00144"/>
    </source>
</evidence>
<dbReference type="InterPro" id="IPR050789">
    <property type="entry name" value="Diverse_Enzym_Activities"/>
</dbReference>
<dbReference type="Gene3D" id="3.40.710.10">
    <property type="entry name" value="DD-peptidase/beta-lactamase superfamily"/>
    <property type="match status" value="1"/>
</dbReference>
<sequence>MLLRFCKELAKIVKVSHSLVCRGIELKLADFIATKWCIKKTRLTRRTIKRHGSPKGAVAIDLKPTILSTQLSSSLSISFVLARLGRITIQARRIFMHSDKPTYFGKLATSILATFIFLNANGFADTSWPQTAVGAGTAGFSETGIASLDAAMEKIVADQDVAGMIWMLAKDGEVATFETAGLASVNDQAPMTKDTLFRIYSMTKPVTGVALMMLHEQGLWDFDDPVSKFIPEFENLQVMTTYDSDGNMELVPVDRQPTMRELLNHSAGFGYGLSGSDPVNNAFRDSGVLASDDLDQLVNKVAAIPLLSQPGEQWYYSVAVDLQGYIVQQISGMQFGDFLQQKIFEPLGMGDTTFYVREEDQHRFAEVHNWDSERNRLVQRPHRTDRASYLDPNRIESGGGGLVSSTHNYARFLQMLVNEGELDGAKILSPESVRIMRTNSLRDELDIRGGPNRPGQPGIGFGVDFAVIYDPELANSPQGPGTYYWSGAAGTWFWIDPSQDMFWLGMIQAQGARRPGAANMRAVANDIIYDSF</sequence>
<dbReference type="GO" id="GO:0016787">
    <property type="term" value="F:hydrolase activity"/>
    <property type="evidence" value="ECO:0007669"/>
    <property type="project" value="UniProtKB-KW"/>
</dbReference>
<dbReference type="EMBL" id="NTJZ01000002">
    <property type="protein sequence ID" value="PDH34863.1"/>
    <property type="molecule type" value="Genomic_DNA"/>
</dbReference>
<evidence type="ECO:0000313" key="2">
    <source>
        <dbReference type="EMBL" id="PDH34863.1"/>
    </source>
</evidence>
<dbReference type="InterPro" id="IPR001466">
    <property type="entry name" value="Beta-lactam-related"/>
</dbReference>
<feature type="domain" description="Beta-lactamase-related" evidence="1">
    <location>
        <begin position="148"/>
        <end position="516"/>
    </location>
</feature>
<dbReference type="PANTHER" id="PTHR43283:SF3">
    <property type="entry name" value="BETA-LACTAMASE FAMILY PROTEIN (AFU_ORTHOLOGUE AFUA_5G07500)"/>
    <property type="match status" value="1"/>
</dbReference>
<name>A0A2A5WEY5_9GAMM</name>
<proteinExistence type="predicted"/>
<dbReference type="AlphaFoldDB" id="A0A2A5WEY5"/>
<evidence type="ECO:0000313" key="3">
    <source>
        <dbReference type="Proteomes" id="UP000219329"/>
    </source>
</evidence>
<accession>A0A2A5WEY5</accession>
<gene>
    <name evidence="2" type="ORF">CNF02_02230</name>
</gene>
<dbReference type="InterPro" id="IPR012338">
    <property type="entry name" value="Beta-lactam/transpept-like"/>
</dbReference>
<protein>
    <submittedName>
        <fullName evidence="2">Serine hydrolase</fullName>
    </submittedName>
</protein>
<dbReference type="Pfam" id="PF00144">
    <property type="entry name" value="Beta-lactamase"/>
    <property type="match status" value="1"/>
</dbReference>
<dbReference type="Proteomes" id="UP000219329">
    <property type="component" value="Unassembled WGS sequence"/>
</dbReference>
<dbReference type="PANTHER" id="PTHR43283">
    <property type="entry name" value="BETA-LACTAMASE-RELATED"/>
    <property type="match status" value="1"/>
</dbReference>
<dbReference type="SUPFAM" id="SSF56601">
    <property type="entry name" value="beta-lactamase/transpeptidase-like"/>
    <property type="match status" value="1"/>
</dbReference>
<keyword evidence="2" id="KW-0378">Hydrolase</keyword>
<organism evidence="2 3">
    <name type="scientific">OM182 bacterium MED-G28</name>
    <dbReference type="NCBI Taxonomy" id="1986256"/>
    <lineage>
        <taxon>Bacteria</taxon>
        <taxon>Pseudomonadati</taxon>
        <taxon>Pseudomonadota</taxon>
        <taxon>Gammaproteobacteria</taxon>
        <taxon>OMG group</taxon>
        <taxon>OM182 clade</taxon>
    </lineage>
</organism>